<dbReference type="Proteomes" id="UP001145114">
    <property type="component" value="Unassembled WGS sequence"/>
</dbReference>
<sequence>CIHAPATVAGWMSGSLRLHFIDCSYILCPAQRLALILEYKPERWFGKSRDLVEGRIIRYDPDKDGEAITKWKVSDIPSTNEVLATISGSWRGQILVARGSGKPELFIELPKLSSWKKQVKNLEEQGELESRRVWNPVIEKMLENQYGEATKAKREIEEAQRKRAAEMKERGGEFVPRIFEPLPEDGIPKLLPKASINV</sequence>
<accession>A0ACC1HII5</accession>
<comment type="caution">
    <text evidence="1">The sequence shown here is derived from an EMBL/GenBank/DDBJ whole genome shotgun (WGS) entry which is preliminary data.</text>
</comment>
<feature type="non-terminal residue" evidence="1">
    <location>
        <position position="1"/>
    </location>
</feature>
<proteinExistence type="predicted"/>
<reference evidence="1" key="1">
    <citation type="submission" date="2022-06" db="EMBL/GenBank/DDBJ databases">
        <title>Phylogenomic reconstructions and comparative analyses of Kickxellomycotina fungi.</title>
        <authorList>
            <person name="Reynolds N.K."/>
            <person name="Stajich J.E."/>
            <person name="Barry K."/>
            <person name="Grigoriev I.V."/>
            <person name="Crous P."/>
            <person name="Smith M.E."/>
        </authorList>
    </citation>
    <scope>NUCLEOTIDE SEQUENCE</scope>
    <source>
        <strain evidence="1">RSA 2271</strain>
    </source>
</reference>
<protein>
    <submittedName>
        <fullName evidence="1">Uncharacterized protein</fullName>
    </submittedName>
</protein>
<organism evidence="1 2">
    <name type="scientific">Spiromyces aspiralis</name>
    <dbReference type="NCBI Taxonomy" id="68401"/>
    <lineage>
        <taxon>Eukaryota</taxon>
        <taxon>Fungi</taxon>
        <taxon>Fungi incertae sedis</taxon>
        <taxon>Zoopagomycota</taxon>
        <taxon>Kickxellomycotina</taxon>
        <taxon>Kickxellomycetes</taxon>
        <taxon>Kickxellales</taxon>
        <taxon>Kickxellaceae</taxon>
        <taxon>Spiromyces</taxon>
    </lineage>
</organism>
<gene>
    <name evidence="1" type="ORF">EV182_002269</name>
</gene>
<evidence type="ECO:0000313" key="2">
    <source>
        <dbReference type="Proteomes" id="UP001145114"/>
    </source>
</evidence>
<dbReference type="EMBL" id="JAMZIH010005590">
    <property type="protein sequence ID" value="KAJ1674933.1"/>
    <property type="molecule type" value="Genomic_DNA"/>
</dbReference>
<keyword evidence="2" id="KW-1185">Reference proteome</keyword>
<evidence type="ECO:0000313" key="1">
    <source>
        <dbReference type="EMBL" id="KAJ1674933.1"/>
    </source>
</evidence>
<name>A0ACC1HII5_9FUNG</name>